<dbReference type="EMBL" id="ABYK01000057">
    <property type="protein sequence ID" value="EDZ92381.1"/>
    <property type="molecule type" value="Genomic_DNA"/>
</dbReference>
<comment type="caution">
    <text evidence="1">The sequence shown here is derived from an EMBL/GenBank/DDBJ whole genome shotgun (WGS) entry which is preliminary data.</text>
</comment>
<gene>
    <name evidence="1" type="ORF">AmaxDRAFT_4868</name>
</gene>
<keyword evidence="2" id="KW-1185">Reference proteome</keyword>
<name>B5W7W8_LIMMA</name>
<accession>B5W7W8</accession>
<dbReference type="Proteomes" id="UP000004061">
    <property type="component" value="Unassembled WGS sequence"/>
</dbReference>
<dbReference type="AlphaFoldDB" id="B5W7W8"/>
<organism evidence="1 2">
    <name type="scientific">Limnospira maxima CS-328</name>
    <dbReference type="NCBI Taxonomy" id="513049"/>
    <lineage>
        <taxon>Bacteria</taxon>
        <taxon>Bacillati</taxon>
        <taxon>Cyanobacteriota</taxon>
        <taxon>Cyanophyceae</taxon>
        <taxon>Oscillatoriophycideae</taxon>
        <taxon>Oscillatoriales</taxon>
        <taxon>Sirenicapillariaceae</taxon>
        <taxon>Limnospira</taxon>
    </lineage>
</organism>
<evidence type="ECO:0000313" key="2">
    <source>
        <dbReference type="Proteomes" id="UP000004061"/>
    </source>
</evidence>
<reference evidence="1 2" key="1">
    <citation type="journal article" date="2011" name="Appl. Environ. Microbiol.">
        <title>Contribution of a Sodium Ion Gradient to Energy Conservation during Fermentation in the Cyanobacterium Arthrospira (Spirulina) maxima CS-328.</title>
        <authorList>
            <person name="Carrieri D."/>
            <person name="Ananyev G."/>
            <person name="Lenz O."/>
            <person name="Bryant D.A."/>
            <person name="Dismukes G.C."/>
        </authorList>
    </citation>
    <scope>NUCLEOTIDE SEQUENCE [LARGE SCALE GENOMIC DNA]</scope>
    <source>
        <strain evidence="1 2">CS-328</strain>
    </source>
</reference>
<proteinExistence type="predicted"/>
<evidence type="ECO:0000313" key="1">
    <source>
        <dbReference type="EMBL" id="EDZ92381.1"/>
    </source>
</evidence>
<protein>
    <submittedName>
        <fullName evidence="1">Uncharacterized protein</fullName>
    </submittedName>
</protein>
<sequence>MEMRNAIIFSWGGEEVAETPPVPLKVVAGVSETAPITDSSRRMPEYIKDNQKTDICPHIFPCF</sequence>